<dbReference type="InterPro" id="IPR025194">
    <property type="entry name" value="RodZ-like_C"/>
</dbReference>
<sequence length="289" mass="31771">MTETLGKYLVACRQKKGLAVEEVAQITRINPRLICAAETDRFEELPGRVFIRGFLRSYAEVVGVDSAELIKRFESLGMVDVDRSPKLISMPLHNDSTGTSVMMLYAAIIAALVIIVAVYLFDPQMDADPPLSVHKDIAAPQPAQKAPTAPIETESVLKQEDDMTVVKQAGDDLAQEAIQTTVIKDEQKETPETKASVEPDTAIPADLPYSLNIVAESDSWIRVVIDDEAEREIILRAGNSVTWKAKKGYLISIGNVAGTRIFLNGEEIKLRQPRSNVLTMIRLPGPDSQ</sequence>
<accession>A0A3B1CIF7</accession>
<feature type="transmembrane region" description="Helical" evidence="1">
    <location>
        <begin position="102"/>
        <end position="121"/>
    </location>
</feature>
<dbReference type="Pfam" id="PF13464">
    <property type="entry name" value="RodZ_C"/>
    <property type="match status" value="1"/>
</dbReference>
<evidence type="ECO:0000259" key="2">
    <source>
        <dbReference type="Pfam" id="PF13464"/>
    </source>
</evidence>
<dbReference type="AlphaFoldDB" id="A0A3B1CIF7"/>
<keyword evidence="1" id="KW-0812">Transmembrane</keyword>
<evidence type="ECO:0000313" key="3">
    <source>
        <dbReference type="EMBL" id="VAX18555.1"/>
    </source>
</evidence>
<dbReference type="InterPro" id="IPR010982">
    <property type="entry name" value="Lambda_DNA-bd_dom_sf"/>
</dbReference>
<dbReference type="InterPro" id="IPR050400">
    <property type="entry name" value="Bact_Cytoskel_RodZ"/>
</dbReference>
<proteinExistence type="predicted"/>
<gene>
    <name evidence="3" type="ORF">MNBD_NITROSPINAE03-1922</name>
</gene>
<organism evidence="3">
    <name type="scientific">hydrothermal vent metagenome</name>
    <dbReference type="NCBI Taxonomy" id="652676"/>
    <lineage>
        <taxon>unclassified sequences</taxon>
        <taxon>metagenomes</taxon>
        <taxon>ecological metagenomes</taxon>
    </lineage>
</organism>
<protein>
    <recommendedName>
        <fullName evidence="2">Cytoskeleton protein RodZ-like C-terminal domain-containing protein</fullName>
    </recommendedName>
</protein>
<keyword evidence="1" id="KW-1133">Transmembrane helix</keyword>
<dbReference type="Gene3D" id="1.10.260.40">
    <property type="entry name" value="lambda repressor-like DNA-binding domains"/>
    <property type="match status" value="1"/>
</dbReference>
<dbReference type="PANTHER" id="PTHR34475:SF1">
    <property type="entry name" value="CYTOSKELETON PROTEIN RODZ"/>
    <property type="match status" value="1"/>
</dbReference>
<dbReference type="Pfam" id="PF13413">
    <property type="entry name" value="HTH_25"/>
    <property type="match status" value="1"/>
</dbReference>
<keyword evidence="1" id="KW-0472">Membrane</keyword>
<name>A0A3B1CIF7_9ZZZZ</name>
<dbReference type="PANTHER" id="PTHR34475">
    <property type="match status" value="1"/>
</dbReference>
<feature type="domain" description="Cytoskeleton protein RodZ-like C-terminal" evidence="2">
    <location>
        <begin position="213"/>
        <end position="277"/>
    </location>
</feature>
<dbReference type="GO" id="GO:0003677">
    <property type="term" value="F:DNA binding"/>
    <property type="evidence" value="ECO:0007669"/>
    <property type="project" value="InterPro"/>
</dbReference>
<evidence type="ECO:0000256" key="1">
    <source>
        <dbReference type="SAM" id="Phobius"/>
    </source>
</evidence>
<dbReference type="EMBL" id="UOGB01000116">
    <property type="protein sequence ID" value="VAX18555.1"/>
    <property type="molecule type" value="Genomic_DNA"/>
</dbReference>
<reference evidence="3" key="1">
    <citation type="submission" date="2018-06" db="EMBL/GenBank/DDBJ databases">
        <authorList>
            <person name="Zhirakovskaya E."/>
        </authorList>
    </citation>
    <scope>NUCLEOTIDE SEQUENCE</scope>
</reference>